<dbReference type="PANTHER" id="PTHR30353">
    <property type="entry name" value="INNER MEMBRANE PROTEIN DEDA-RELATED"/>
    <property type="match status" value="1"/>
</dbReference>
<protein>
    <submittedName>
        <fullName evidence="9">SNARE associated Golgi protein</fullName>
    </submittedName>
</protein>
<evidence type="ECO:0000256" key="1">
    <source>
        <dbReference type="ARBA" id="ARBA00004651"/>
    </source>
</evidence>
<evidence type="ECO:0000313" key="10">
    <source>
        <dbReference type="Proteomes" id="UP000033900"/>
    </source>
</evidence>
<evidence type="ECO:0000256" key="5">
    <source>
        <dbReference type="ARBA" id="ARBA00022989"/>
    </source>
</evidence>
<reference evidence="9 10" key="1">
    <citation type="submission" date="2015-02" db="EMBL/GenBank/DDBJ databases">
        <title>Draft genome sequences of ten Microbacterium spp. with emphasis on heavy metal contaminated environments.</title>
        <authorList>
            <person name="Corretto E."/>
        </authorList>
    </citation>
    <scope>NUCLEOTIDE SEQUENCE [LARGE SCALE GENOMIC DNA]</scope>
    <source>
        <strain evidence="9 10">SA35</strain>
    </source>
</reference>
<dbReference type="InterPro" id="IPR032818">
    <property type="entry name" value="DedA-like"/>
</dbReference>
<evidence type="ECO:0000313" key="9">
    <source>
        <dbReference type="EMBL" id="KJL46660.1"/>
    </source>
</evidence>
<evidence type="ECO:0000256" key="2">
    <source>
        <dbReference type="ARBA" id="ARBA00010792"/>
    </source>
</evidence>
<dbReference type="Proteomes" id="UP000033900">
    <property type="component" value="Unassembled WGS sequence"/>
</dbReference>
<keyword evidence="3 7" id="KW-1003">Cell membrane</keyword>
<dbReference type="STRING" id="273678.RS84_03300"/>
<dbReference type="AlphaFoldDB" id="A0A0M2HIU4"/>
<evidence type="ECO:0000256" key="7">
    <source>
        <dbReference type="RuleBase" id="RU367016"/>
    </source>
</evidence>
<organism evidence="9 10">
    <name type="scientific">Microbacterium hydrocarbonoxydans</name>
    <dbReference type="NCBI Taxonomy" id="273678"/>
    <lineage>
        <taxon>Bacteria</taxon>
        <taxon>Bacillati</taxon>
        <taxon>Actinomycetota</taxon>
        <taxon>Actinomycetes</taxon>
        <taxon>Micrococcales</taxon>
        <taxon>Microbacteriaceae</taxon>
        <taxon>Microbacterium</taxon>
    </lineage>
</organism>
<dbReference type="EMBL" id="JYJB01000010">
    <property type="protein sequence ID" value="KJL46660.1"/>
    <property type="molecule type" value="Genomic_DNA"/>
</dbReference>
<evidence type="ECO:0000256" key="3">
    <source>
        <dbReference type="ARBA" id="ARBA00022475"/>
    </source>
</evidence>
<feature type="transmembrane region" description="Helical" evidence="7">
    <location>
        <begin position="76"/>
        <end position="98"/>
    </location>
</feature>
<comment type="similarity">
    <text evidence="2 7">Belongs to the DedA family.</text>
</comment>
<gene>
    <name evidence="9" type="ORF">RS84_03300</name>
</gene>
<sequence length="217" mass="23019">MFTGCWNAGHRLSDRWLPFTWGAQAVCVPTDLLTTPWALIVMSVLVLGDAFLVVIPGEIAVTALGAISASAGAPPLWAVIVCAGLAAAAGDIACYLIGRTVGVERWRWMRTTRVQGALQWARRRLDAGTATVLFTARFVPFARLAINLVAGASRIHPPRYFALVFVAAIGWAVYQASVGAVVATFLPGGPVVAVLVSIAVAIALGAVIDMLTRRLRR</sequence>
<dbReference type="GO" id="GO:0005886">
    <property type="term" value="C:plasma membrane"/>
    <property type="evidence" value="ECO:0007669"/>
    <property type="project" value="UniProtKB-SubCell"/>
</dbReference>
<dbReference type="Pfam" id="PF09335">
    <property type="entry name" value="VTT_dom"/>
    <property type="match status" value="1"/>
</dbReference>
<evidence type="ECO:0000259" key="8">
    <source>
        <dbReference type="Pfam" id="PF09335"/>
    </source>
</evidence>
<keyword evidence="6 7" id="KW-0472">Membrane</keyword>
<evidence type="ECO:0000256" key="4">
    <source>
        <dbReference type="ARBA" id="ARBA00022692"/>
    </source>
</evidence>
<comment type="subcellular location">
    <subcellularLocation>
        <location evidence="1 7">Cell membrane</location>
        <topology evidence="1 7">Multi-pass membrane protein</topology>
    </subcellularLocation>
</comment>
<keyword evidence="4 7" id="KW-0812">Transmembrane</keyword>
<feature type="domain" description="VTT" evidence="8">
    <location>
        <begin position="55"/>
        <end position="180"/>
    </location>
</feature>
<accession>A0A0M2HIU4</accession>
<feature type="transmembrane region" description="Helical" evidence="7">
    <location>
        <begin position="191"/>
        <end position="211"/>
    </location>
</feature>
<keyword evidence="10" id="KW-1185">Reference proteome</keyword>
<keyword evidence="5 7" id="KW-1133">Transmembrane helix</keyword>
<name>A0A0M2HIU4_9MICO</name>
<dbReference type="InterPro" id="IPR032816">
    <property type="entry name" value="VTT_dom"/>
</dbReference>
<feature type="transmembrane region" description="Helical" evidence="7">
    <location>
        <begin position="161"/>
        <end position="185"/>
    </location>
</feature>
<dbReference type="PANTHER" id="PTHR30353:SF0">
    <property type="entry name" value="TRANSMEMBRANE PROTEIN"/>
    <property type="match status" value="1"/>
</dbReference>
<feature type="transmembrane region" description="Helical" evidence="7">
    <location>
        <begin position="37"/>
        <end position="64"/>
    </location>
</feature>
<evidence type="ECO:0000256" key="6">
    <source>
        <dbReference type="ARBA" id="ARBA00023136"/>
    </source>
</evidence>
<proteinExistence type="inferred from homology"/>
<comment type="caution">
    <text evidence="9">The sequence shown here is derived from an EMBL/GenBank/DDBJ whole genome shotgun (WGS) entry which is preliminary data.</text>
</comment>
<dbReference type="PATRIC" id="fig|273678.4.peg.3294"/>